<feature type="region of interest" description="Disordered" evidence="13">
    <location>
        <begin position="648"/>
        <end position="679"/>
    </location>
</feature>
<dbReference type="PRINTS" id="PR00984">
    <property type="entry name" value="TRNASYNTHILE"/>
</dbReference>
<reference evidence="16 17" key="1">
    <citation type="journal article" date="2014" name="BMC Genomics">
        <title>Comparative genomics of the major fungal agents of human and animal Sporotrichosis: Sporothrix schenckii and Sporothrix brasiliensis.</title>
        <authorList>
            <person name="Teixeira M.M."/>
            <person name="de Almeida L.G."/>
            <person name="Kubitschek-Barreira P."/>
            <person name="Alves F.L."/>
            <person name="Kioshima E.S."/>
            <person name="Abadio A.K."/>
            <person name="Fernandes L."/>
            <person name="Derengowski L.S."/>
            <person name="Ferreira K.S."/>
            <person name="Souza R.C."/>
            <person name="Ruiz J.C."/>
            <person name="de Andrade N.C."/>
            <person name="Paes H.C."/>
            <person name="Nicola A.M."/>
            <person name="Albuquerque P."/>
            <person name="Gerber A.L."/>
            <person name="Martins V.P."/>
            <person name="Peconick L.D."/>
            <person name="Neto A.V."/>
            <person name="Chaucanez C.B."/>
            <person name="Silva P.A."/>
            <person name="Cunha O.L."/>
            <person name="de Oliveira F.F."/>
            <person name="dos Santos T.C."/>
            <person name="Barros A.L."/>
            <person name="Soares M.A."/>
            <person name="de Oliveira L.M."/>
            <person name="Marini M.M."/>
            <person name="Villalobos-Duno H."/>
            <person name="Cunha M.M."/>
            <person name="de Hoog S."/>
            <person name="da Silveira J.F."/>
            <person name="Henrissat B."/>
            <person name="Nino-Vega G.A."/>
            <person name="Cisalpino P.S."/>
            <person name="Mora-Montes H.M."/>
            <person name="Almeida S.R."/>
            <person name="Stajich J.E."/>
            <person name="Lopes-Bezerra L.M."/>
            <person name="Vasconcelos A.T."/>
            <person name="Felipe M.S."/>
        </authorList>
    </citation>
    <scope>NUCLEOTIDE SEQUENCE [LARGE SCALE GENOMIC DNA]</scope>
    <source>
        <strain evidence="16 17">5110</strain>
    </source>
</reference>
<comment type="catalytic activity">
    <reaction evidence="10">
        <text>tRNA(Ile) + L-isoleucine + ATP = L-isoleucyl-tRNA(Ile) + AMP + diphosphate</text>
        <dbReference type="Rhea" id="RHEA:11060"/>
        <dbReference type="Rhea" id="RHEA-COMP:9666"/>
        <dbReference type="Rhea" id="RHEA-COMP:9695"/>
        <dbReference type="ChEBI" id="CHEBI:30616"/>
        <dbReference type="ChEBI" id="CHEBI:33019"/>
        <dbReference type="ChEBI" id="CHEBI:58045"/>
        <dbReference type="ChEBI" id="CHEBI:78442"/>
        <dbReference type="ChEBI" id="CHEBI:78528"/>
        <dbReference type="ChEBI" id="CHEBI:456215"/>
        <dbReference type="EC" id="6.1.1.5"/>
    </reaction>
</comment>
<dbReference type="Gene3D" id="1.10.730.20">
    <property type="match status" value="1"/>
</dbReference>
<comment type="similarity">
    <text evidence="2 12">Belongs to the class-I aminoacyl-tRNA synthetase family.</text>
</comment>
<dbReference type="EC" id="6.1.1.5" evidence="3"/>
<evidence type="ECO:0000259" key="15">
    <source>
        <dbReference type="Pfam" id="PF08264"/>
    </source>
</evidence>
<comment type="subcellular location">
    <subcellularLocation>
        <location evidence="1">Mitochondrion</location>
    </subcellularLocation>
</comment>
<evidence type="ECO:0000256" key="3">
    <source>
        <dbReference type="ARBA" id="ARBA00013165"/>
    </source>
</evidence>
<dbReference type="HOGENOM" id="CLU_001493_7_2_1"/>
<evidence type="ECO:0000256" key="10">
    <source>
        <dbReference type="ARBA" id="ARBA00048359"/>
    </source>
</evidence>
<evidence type="ECO:0000256" key="1">
    <source>
        <dbReference type="ARBA" id="ARBA00004173"/>
    </source>
</evidence>
<evidence type="ECO:0000256" key="7">
    <source>
        <dbReference type="ARBA" id="ARBA00022917"/>
    </source>
</evidence>
<protein>
    <recommendedName>
        <fullName evidence="11">Isoleucine--tRNA ligase, mitochondrial</fullName>
        <ecNumber evidence="3">6.1.1.5</ecNumber>
    </recommendedName>
    <alternativeName>
        <fullName evidence="9">Isoleucyl-tRNA synthetase</fullName>
    </alternativeName>
</protein>
<sequence length="1019" mass="112030">MSKSWASTLRLPKSTFPPRPLAEHRPLYLRRSTDELYKWQQANRPDNDLFVVHDGPPYANGKLHVGHALNKILKDMSLRVKMQQGRRVHYRPGWDCHGLPIELKALAAASESSSSSSAAELTPVAIRKIARDLASRTIVDQMKEFRSFGVMADWDSRWTTMDPEYEVRQLQLFQTLVHKGLIYRKYKPVYWSPSSHTALAEAELEYNDRHVSTAAYVKFPILPGAAVPGYDGSRPLSAVIWTTTPWTLPANEAIAVHRDFEYVLVQLGDEFLLVADSCLESFTAACCPEGTPQPEVIARSIRGSDLIQLQYTNPLRGKSGKPQPIIHADFVSAGSGSGLVHTAPGHGFDDYVVCMRLGLPIPAPVDGEGRFTSEAYPDDPSRLEGLPVQGEGNKAVLAILGDAVITMHEYRHKYPYDWRTKKPIIIRATAQWFADVDLIKDPAVASLKNVQFIPETGRSRLESFVKGRSEWCISRQRAWGVPIPALYGDDDSVVLTEETVRHILAVVKERGTDAWWSDAADEAAWIPEALRQANPGVAYRRGTDTMDVWFDSGSSWTQAANDAQADVYLEGSDQHRGWFQSSLLTRVAGLSSAATSSSSASSAATLSPFKTLVTHGFMLDGAGKKMSKSLGNIVTGAEVMDGTLLPPIKEKKKKGRGKAKAADGASPSTNTNAKSNPSSATVVKYDALGPDALRLWVAGSDYTGDVVMSEMVLQATHTALIKYRVTLKMLLGSMHESARTTPLTAVDHIALLQLKDTMKEVAAAYDRFEFYRALASLNRWLTNDLSSFYLEAAKDRLYCADGGGVLEPIFVGLTRMLAPVVPMLVEEAWDHAPAWLKEYVVALILSCLLGQYTDTASFRSTEHPLRQLYNDPLVGEARLPGDTSRLRAVIPVIFSAHAAVKTALENARNDRVLGSPLQCSVVLRVPNDSTALPLLREHAAELDSMFVVSSVSVVAADSELATEEVSPVWKYTAPFDVQGGGSATAVVLPPQNAKCPRCWRYVAEDEDHLCRRCDDAVQQ</sequence>
<feature type="domain" description="Methionyl/Valyl/Leucyl/Isoleucyl-tRNA synthetase anticodon-binding" evidence="15">
    <location>
        <begin position="747"/>
        <end position="830"/>
    </location>
</feature>
<evidence type="ECO:0000313" key="16">
    <source>
        <dbReference type="EMBL" id="KIH89417.1"/>
    </source>
</evidence>
<evidence type="ECO:0000256" key="11">
    <source>
        <dbReference type="ARBA" id="ARBA00068280"/>
    </source>
</evidence>
<dbReference type="AlphaFoldDB" id="A0A0C2IWM5"/>
<dbReference type="Gene3D" id="3.90.740.10">
    <property type="entry name" value="Valyl/Leucyl/Isoleucyl-tRNA synthetase, editing domain"/>
    <property type="match status" value="1"/>
</dbReference>
<dbReference type="SUPFAM" id="SSF47323">
    <property type="entry name" value="Anticodon-binding domain of a subclass of class I aminoacyl-tRNA synthetases"/>
    <property type="match status" value="1"/>
</dbReference>
<dbReference type="InterPro" id="IPR001412">
    <property type="entry name" value="aa-tRNA-synth_I_CS"/>
</dbReference>
<dbReference type="GO" id="GO:0002161">
    <property type="term" value="F:aminoacyl-tRNA deacylase activity"/>
    <property type="evidence" value="ECO:0007669"/>
    <property type="project" value="InterPro"/>
</dbReference>
<dbReference type="FunFam" id="3.40.50.620:FF:000111">
    <property type="entry name" value="Mitochondrial isoleucyl-tRNA synthetase"/>
    <property type="match status" value="1"/>
</dbReference>
<dbReference type="InterPro" id="IPR009080">
    <property type="entry name" value="tRNAsynth_Ia_anticodon-bd"/>
</dbReference>
<dbReference type="SUPFAM" id="SSF52374">
    <property type="entry name" value="Nucleotidylyl transferase"/>
    <property type="match status" value="1"/>
</dbReference>
<dbReference type="InterPro" id="IPR050081">
    <property type="entry name" value="Ile-tRNA_ligase"/>
</dbReference>
<dbReference type="GO" id="GO:0000049">
    <property type="term" value="F:tRNA binding"/>
    <property type="evidence" value="ECO:0007669"/>
    <property type="project" value="InterPro"/>
</dbReference>
<evidence type="ECO:0000313" key="17">
    <source>
        <dbReference type="Proteomes" id="UP000031575"/>
    </source>
</evidence>
<dbReference type="CDD" id="cd07960">
    <property type="entry name" value="Anticodon_Ia_Ile_BEm"/>
    <property type="match status" value="1"/>
</dbReference>
<dbReference type="PANTHER" id="PTHR42765">
    <property type="entry name" value="SOLEUCYL-TRNA SYNTHETASE"/>
    <property type="match status" value="1"/>
</dbReference>
<dbReference type="OrthoDB" id="10264412at2759"/>
<dbReference type="InterPro" id="IPR009008">
    <property type="entry name" value="Val/Leu/Ile-tRNA-synth_edit"/>
</dbReference>
<dbReference type="Gene3D" id="1.10.10.830">
    <property type="entry name" value="Ile-tRNA synthetase CP2 domain-like"/>
    <property type="match status" value="1"/>
</dbReference>
<keyword evidence="6 12" id="KW-0067">ATP-binding</keyword>
<dbReference type="InterPro" id="IPR033708">
    <property type="entry name" value="Anticodon_Ile_BEm"/>
</dbReference>
<dbReference type="Pfam" id="PF08264">
    <property type="entry name" value="Anticodon_1"/>
    <property type="match status" value="1"/>
</dbReference>
<keyword evidence="8 12" id="KW-0030">Aminoacyl-tRNA synthetase</keyword>
<feature type="compositionally biased region" description="Polar residues" evidence="13">
    <location>
        <begin position="666"/>
        <end position="679"/>
    </location>
</feature>
<dbReference type="InterPro" id="IPR002300">
    <property type="entry name" value="aa-tRNA-synth_Ia"/>
</dbReference>
<feature type="compositionally biased region" description="Basic residues" evidence="13">
    <location>
        <begin position="650"/>
        <end position="659"/>
    </location>
</feature>
<keyword evidence="4 12" id="KW-0436">Ligase</keyword>
<keyword evidence="7 12" id="KW-0648">Protein biosynthesis</keyword>
<organism evidence="16 17">
    <name type="scientific">Sporothrix brasiliensis 5110</name>
    <dbReference type="NCBI Taxonomy" id="1398154"/>
    <lineage>
        <taxon>Eukaryota</taxon>
        <taxon>Fungi</taxon>
        <taxon>Dikarya</taxon>
        <taxon>Ascomycota</taxon>
        <taxon>Pezizomycotina</taxon>
        <taxon>Sordariomycetes</taxon>
        <taxon>Sordariomycetidae</taxon>
        <taxon>Ophiostomatales</taxon>
        <taxon>Ophiostomataceae</taxon>
        <taxon>Sporothrix</taxon>
    </lineage>
</organism>
<proteinExistence type="inferred from homology"/>
<dbReference type="PROSITE" id="PS00178">
    <property type="entry name" value="AA_TRNA_LIGASE_I"/>
    <property type="match status" value="1"/>
</dbReference>
<keyword evidence="5 12" id="KW-0547">Nucleotide-binding</keyword>
<dbReference type="Proteomes" id="UP000031575">
    <property type="component" value="Unassembled WGS sequence"/>
</dbReference>
<dbReference type="InterPro" id="IPR013155">
    <property type="entry name" value="M/V/L/I-tRNA-synth_anticd-bd"/>
</dbReference>
<evidence type="ECO:0000256" key="12">
    <source>
        <dbReference type="RuleBase" id="RU363035"/>
    </source>
</evidence>
<name>A0A0C2IWM5_9PEZI</name>
<dbReference type="GO" id="GO:0032543">
    <property type="term" value="P:mitochondrial translation"/>
    <property type="evidence" value="ECO:0007669"/>
    <property type="project" value="EnsemblFungi"/>
</dbReference>
<dbReference type="GO" id="GO:0004822">
    <property type="term" value="F:isoleucine-tRNA ligase activity"/>
    <property type="evidence" value="ECO:0007669"/>
    <property type="project" value="UniProtKB-EC"/>
</dbReference>
<dbReference type="GO" id="GO:0006428">
    <property type="term" value="P:isoleucyl-tRNA aminoacylation"/>
    <property type="evidence" value="ECO:0007669"/>
    <property type="project" value="InterPro"/>
</dbReference>
<dbReference type="GO" id="GO:0005524">
    <property type="term" value="F:ATP binding"/>
    <property type="evidence" value="ECO:0007669"/>
    <property type="project" value="UniProtKB-KW"/>
</dbReference>
<evidence type="ECO:0000259" key="14">
    <source>
        <dbReference type="Pfam" id="PF00133"/>
    </source>
</evidence>
<evidence type="ECO:0000256" key="4">
    <source>
        <dbReference type="ARBA" id="ARBA00022598"/>
    </source>
</evidence>
<evidence type="ECO:0000256" key="9">
    <source>
        <dbReference type="ARBA" id="ARBA00032665"/>
    </source>
</evidence>
<dbReference type="GeneID" id="63679691"/>
<dbReference type="NCBIfam" id="TIGR00392">
    <property type="entry name" value="ileS"/>
    <property type="match status" value="1"/>
</dbReference>
<dbReference type="Gene3D" id="3.40.50.620">
    <property type="entry name" value="HUPs"/>
    <property type="match status" value="2"/>
</dbReference>
<evidence type="ECO:0000256" key="2">
    <source>
        <dbReference type="ARBA" id="ARBA00005594"/>
    </source>
</evidence>
<evidence type="ECO:0000256" key="5">
    <source>
        <dbReference type="ARBA" id="ARBA00022741"/>
    </source>
</evidence>
<dbReference type="EMBL" id="AWTV01000009">
    <property type="protein sequence ID" value="KIH89417.1"/>
    <property type="molecule type" value="Genomic_DNA"/>
</dbReference>
<feature type="domain" description="Aminoacyl-tRNA synthetase class Ia" evidence="14">
    <location>
        <begin position="34"/>
        <end position="708"/>
    </location>
</feature>
<comment type="caution">
    <text evidence="16">The sequence shown here is derived from an EMBL/GenBank/DDBJ whole genome shotgun (WGS) entry which is preliminary data.</text>
</comment>
<dbReference type="RefSeq" id="XP_040617427.1">
    <property type="nucleotide sequence ID" value="XM_040764770.1"/>
</dbReference>
<dbReference type="Pfam" id="PF00133">
    <property type="entry name" value="tRNA-synt_1"/>
    <property type="match status" value="1"/>
</dbReference>
<dbReference type="PANTHER" id="PTHR42765:SF1">
    <property type="entry name" value="ISOLEUCINE--TRNA LIGASE, MITOCHONDRIAL"/>
    <property type="match status" value="1"/>
</dbReference>
<dbReference type="SUPFAM" id="SSF50677">
    <property type="entry name" value="ValRS/IleRS/LeuRS editing domain"/>
    <property type="match status" value="1"/>
</dbReference>
<accession>A0A0C2IWM5</accession>
<keyword evidence="17" id="KW-1185">Reference proteome</keyword>
<dbReference type="InterPro" id="IPR002301">
    <property type="entry name" value="Ile-tRNA-ligase"/>
</dbReference>
<gene>
    <name evidence="16" type="ORF">SPBR_06514</name>
</gene>
<evidence type="ECO:0000256" key="8">
    <source>
        <dbReference type="ARBA" id="ARBA00023146"/>
    </source>
</evidence>
<evidence type="ECO:0000256" key="13">
    <source>
        <dbReference type="SAM" id="MobiDB-lite"/>
    </source>
</evidence>
<evidence type="ECO:0000256" key="6">
    <source>
        <dbReference type="ARBA" id="ARBA00022840"/>
    </source>
</evidence>
<dbReference type="VEuPathDB" id="FungiDB:SPBR_06514"/>
<dbReference type="InterPro" id="IPR014729">
    <property type="entry name" value="Rossmann-like_a/b/a_fold"/>
</dbReference>
<dbReference type="GO" id="GO:0005739">
    <property type="term" value="C:mitochondrion"/>
    <property type="evidence" value="ECO:0007669"/>
    <property type="project" value="UniProtKB-SubCell"/>
</dbReference>